<dbReference type="Gene3D" id="3.90.1560.10">
    <property type="entry name" value="ComB-like"/>
    <property type="match status" value="1"/>
</dbReference>
<evidence type="ECO:0000256" key="2">
    <source>
        <dbReference type="ARBA" id="ARBA00009997"/>
    </source>
</evidence>
<dbReference type="InterPro" id="IPR005238">
    <property type="entry name" value="ComB-like"/>
</dbReference>
<dbReference type="EMBL" id="WLZY01000002">
    <property type="protein sequence ID" value="NDL57082.1"/>
    <property type="molecule type" value="Genomic_DNA"/>
</dbReference>
<keyword evidence="9" id="KW-1185">Reference proteome</keyword>
<dbReference type="Pfam" id="PF04029">
    <property type="entry name" value="2-ph_phosp"/>
    <property type="match status" value="1"/>
</dbReference>
<dbReference type="EC" id="3.1.3.71" evidence="3"/>
<dbReference type="InterPro" id="IPR036702">
    <property type="entry name" value="ComB-like_sf"/>
</dbReference>
<dbReference type="SUPFAM" id="SSF142823">
    <property type="entry name" value="ComB-like"/>
    <property type="match status" value="1"/>
</dbReference>
<comment type="similarity">
    <text evidence="2">Belongs to the ComB family.</text>
</comment>
<proteinExistence type="inferred from homology"/>
<dbReference type="GO" id="GO:0000287">
    <property type="term" value="F:magnesium ion binding"/>
    <property type="evidence" value="ECO:0007669"/>
    <property type="project" value="InterPro"/>
</dbReference>
<evidence type="ECO:0000313" key="9">
    <source>
        <dbReference type="Proteomes" id="UP000460435"/>
    </source>
</evidence>
<dbReference type="RefSeq" id="WP_162449761.1">
    <property type="nucleotide sequence ID" value="NZ_WLZY01000002.1"/>
</dbReference>
<evidence type="ECO:0000256" key="4">
    <source>
        <dbReference type="ARBA" id="ARBA00021948"/>
    </source>
</evidence>
<evidence type="ECO:0000256" key="6">
    <source>
        <dbReference type="ARBA" id="ARBA00022842"/>
    </source>
</evidence>
<sequence>MGSPYSQDRARIRMEWGPVGAAHTAPSAEFAVVVDVLSFTTTLSVALDRRVEVFPYRWRDESAAVYAASQDATLAVGRLEARRSDHQHGRRSVSLSPDSIRQAGELTRLVLPSPNGSTISFGLADAGVRVLGASLRNRTAVAEWLAAQLGTRHDAAVTVIAAGERWPDGSLRPAVEDLWGAGAVIDALHGRGLDDLSPEAQTAAASFRSVQSVLAEKLMRCSSGRELDEATFGAEIAVAAELDQSDCVPMLVDGRFIDATKP</sequence>
<accession>A0A7K3M2D2</accession>
<dbReference type="PANTHER" id="PTHR37311">
    <property type="entry name" value="2-PHOSPHOSULFOLACTATE PHOSPHATASE-RELATED"/>
    <property type="match status" value="1"/>
</dbReference>
<evidence type="ECO:0000256" key="3">
    <source>
        <dbReference type="ARBA" id="ARBA00012953"/>
    </source>
</evidence>
<comment type="cofactor">
    <cofactor evidence="1">
        <name>Mg(2+)</name>
        <dbReference type="ChEBI" id="CHEBI:18420"/>
    </cofactor>
</comment>
<dbReference type="GO" id="GO:0050532">
    <property type="term" value="F:2-phosphosulfolactate phosphatase activity"/>
    <property type="evidence" value="ECO:0007669"/>
    <property type="project" value="UniProtKB-EC"/>
</dbReference>
<comment type="caution">
    <text evidence="8">The sequence shown here is derived from an EMBL/GenBank/DDBJ whole genome shotgun (WGS) entry which is preliminary data.</text>
</comment>
<name>A0A7K3M2D2_9ACTN</name>
<dbReference type="AlphaFoldDB" id="A0A7K3M2D2"/>
<dbReference type="Proteomes" id="UP000460435">
    <property type="component" value="Unassembled WGS sequence"/>
</dbReference>
<dbReference type="GO" id="GO:0050545">
    <property type="term" value="F:sulfopyruvate decarboxylase activity"/>
    <property type="evidence" value="ECO:0007669"/>
    <property type="project" value="TreeGrafter"/>
</dbReference>
<evidence type="ECO:0000313" key="8">
    <source>
        <dbReference type="EMBL" id="NDL57082.1"/>
    </source>
</evidence>
<protein>
    <recommendedName>
        <fullName evidence="4">Probable 2-phosphosulfolactate phosphatase</fullName>
        <ecNumber evidence="3">3.1.3.71</ecNumber>
    </recommendedName>
</protein>
<evidence type="ECO:0000256" key="7">
    <source>
        <dbReference type="ARBA" id="ARBA00033711"/>
    </source>
</evidence>
<evidence type="ECO:0000256" key="1">
    <source>
        <dbReference type="ARBA" id="ARBA00001946"/>
    </source>
</evidence>
<dbReference type="PANTHER" id="PTHR37311:SF1">
    <property type="entry name" value="2-PHOSPHOSULFOLACTATE PHOSPHATASE-RELATED"/>
    <property type="match status" value="1"/>
</dbReference>
<reference evidence="8 9" key="1">
    <citation type="submission" date="2019-11" db="EMBL/GenBank/DDBJ databases">
        <authorList>
            <person name="Li X.-J."/>
            <person name="Feng X.-M."/>
        </authorList>
    </citation>
    <scope>NUCLEOTIDE SEQUENCE [LARGE SCALE GENOMIC DNA]</scope>
    <source>
        <strain evidence="8 9">XMNu-373</strain>
    </source>
</reference>
<keyword evidence="6" id="KW-0460">Magnesium</keyword>
<gene>
    <name evidence="8" type="ORF">F7O44_08375</name>
</gene>
<keyword evidence="5" id="KW-0378">Hydrolase</keyword>
<evidence type="ECO:0000256" key="5">
    <source>
        <dbReference type="ARBA" id="ARBA00022801"/>
    </source>
</evidence>
<organism evidence="8 9">
    <name type="scientific">Phytoactinopolyspora mesophila</name>
    <dbReference type="NCBI Taxonomy" id="2650750"/>
    <lineage>
        <taxon>Bacteria</taxon>
        <taxon>Bacillati</taxon>
        <taxon>Actinomycetota</taxon>
        <taxon>Actinomycetes</taxon>
        <taxon>Jiangellales</taxon>
        <taxon>Jiangellaceae</taxon>
        <taxon>Phytoactinopolyspora</taxon>
    </lineage>
</organism>
<comment type="catalytic activity">
    <reaction evidence="7">
        <text>(2R)-O-phospho-3-sulfolactate + H2O = (2R)-3-sulfolactate + phosphate</text>
        <dbReference type="Rhea" id="RHEA:23416"/>
        <dbReference type="ChEBI" id="CHEBI:15377"/>
        <dbReference type="ChEBI" id="CHEBI:15597"/>
        <dbReference type="ChEBI" id="CHEBI:43474"/>
        <dbReference type="ChEBI" id="CHEBI:58738"/>
        <dbReference type="EC" id="3.1.3.71"/>
    </reaction>
</comment>